<protein>
    <submittedName>
        <fullName evidence="2">Tyrosine-protein phosphatase</fullName>
    </submittedName>
</protein>
<sequence>MTTQPALNDLSDLADRVLPFEGVLNFRDLGGYPTEDGRRVKRGILFRAAELTGMTDKDKELFRSLGIKTIFDYRGAREAQAKPDPVLPGVTNIHQPAIAEEVPADMRDMVQSGHLAHMLSADFLTNMYLDMAFGNSSFKRLMETVANPDNLGLLHHCAGGRDRTGVGSAYILLALGVPRETIIEDYLISNRTLAPMNAAMKEQMAAYLSAEQTERMIAALELRRETMAALFSAIDERYGSAEAFLEREFGMDAEKRRRFQDCCLETA</sequence>
<dbReference type="SUPFAM" id="SSF52799">
    <property type="entry name" value="(Phosphotyrosine protein) phosphatases II"/>
    <property type="match status" value="1"/>
</dbReference>
<dbReference type="EMBL" id="JACJVR010000084">
    <property type="protein sequence ID" value="MBB6694032.1"/>
    <property type="molecule type" value="Genomic_DNA"/>
</dbReference>
<evidence type="ECO:0000313" key="3">
    <source>
        <dbReference type="Proteomes" id="UP000553776"/>
    </source>
</evidence>
<dbReference type="Gene3D" id="3.90.190.10">
    <property type="entry name" value="Protein tyrosine phosphatase superfamily"/>
    <property type="match status" value="1"/>
</dbReference>
<comment type="similarity">
    <text evidence="1">Belongs to the protein-tyrosine phosphatase family.</text>
</comment>
<dbReference type="AlphaFoldDB" id="A0A841U3F1"/>
<comment type="caution">
    <text evidence="2">The sequence shown here is derived from an EMBL/GenBank/DDBJ whole genome shotgun (WGS) entry which is preliminary data.</text>
</comment>
<accession>A0A841U3F1</accession>
<dbReference type="GO" id="GO:0004721">
    <property type="term" value="F:phosphoprotein phosphatase activity"/>
    <property type="evidence" value="ECO:0007669"/>
    <property type="project" value="InterPro"/>
</dbReference>
<dbReference type="InterPro" id="IPR026893">
    <property type="entry name" value="Tyr/Ser_Pase_IphP-type"/>
</dbReference>
<dbReference type="PANTHER" id="PTHR31126">
    <property type="entry name" value="TYROSINE-PROTEIN PHOSPHATASE"/>
    <property type="match status" value="1"/>
</dbReference>
<dbReference type="Proteomes" id="UP000553776">
    <property type="component" value="Unassembled WGS sequence"/>
</dbReference>
<evidence type="ECO:0000256" key="1">
    <source>
        <dbReference type="ARBA" id="ARBA00009580"/>
    </source>
</evidence>
<name>A0A841U3F1_9BACL</name>
<keyword evidence="3" id="KW-1185">Reference proteome</keyword>
<evidence type="ECO:0000313" key="2">
    <source>
        <dbReference type="EMBL" id="MBB6694032.1"/>
    </source>
</evidence>
<dbReference type="PANTHER" id="PTHR31126:SF1">
    <property type="entry name" value="TYROSINE SPECIFIC PROTEIN PHOSPHATASES DOMAIN-CONTAINING PROTEIN"/>
    <property type="match status" value="1"/>
</dbReference>
<reference evidence="2 3" key="1">
    <citation type="submission" date="2020-08" db="EMBL/GenBank/DDBJ databases">
        <title>Cohnella phylogeny.</title>
        <authorList>
            <person name="Dunlap C."/>
        </authorList>
    </citation>
    <scope>NUCLEOTIDE SEQUENCE [LARGE SCALE GENOMIC DNA]</scope>
    <source>
        <strain evidence="2 3">DSM 25239</strain>
    </source>
</reference>
<gene>
    <name evidence="2" type="ORF">H7B90_21765</name>
</gene>
<organism evidence="2 3">
    <name type="scientific">Cohnella xylanilytica</name>
    <dbReference type="NCBI Taxonomy" id="557555"/>
    <lineage>
        <taxon>Bacteria</taxon>
        <taxon>Bacillati</taxon>
        <taxon>Bacillota</taxon>
        <taxon>Bacilli</taxon>
        <taxon>Bacillales</taxon>
        <taxon>Paenibacillaceae</taxon>
        <taxon>Cohnella</taxon>
    </lineage>
</organism>
<dbReference type="InterPro" id="IPR029021">
    <property type="entry name" value="Prot-tyrosine_phosphatase-like"/>
</dbReference>
<dbReference type="Pfam" id="PF13350">
    <property type="entry name" value="Y_phosphatase3"/>
    <property type="match status" value="1"/>
</dbReference>
<dbReference type="RefSeq" id="WP_185138007.1">
    <property type="nucleotide sequence ID" value="NZ_BORM01000069.1"/>
</dbReference>
<proteinExistence type="inferred from homology"/>